<organism evidence="3 4">
    <name type="scientific">Nepenthes gracilis</name>
    <name type="common">Slender pitcher plant</name>
    <dbReference type="NCBI Taxonomy" id="150966"/>
    <lineage>
        <taxon>Eukaryota</taxon>
        <taxon>Viridiplantae</taxon>
        <taxon>Streptophyta</taxon>
        <taxon>Embryophyta</taxon>
        <taxon>Tracheophyta</taxon>
        <taxon>Spermatophyta</taxon>
        <taxon>Magnoliopsida</taxon>
        <taxon>eudicotyledons</taxon>
        <taxon>Gunneridae</taxon>
        <taxon>Pentapetalae</taxon>
        <taxon>Caryophyllales</taxon>
        <taxon>Nepenthaceae</taxon>
        <taxon>Nepenthes</taxon>
    </lineage>
</organism>
<reference evidence="3" key="1">
    <citation type="submission" date="2023-05" db="EMBL/GenBank/DDBJ databases">
        <title>Nepenthes gracilis genome sequencing.</title>
        <authorList>
            <person name="Fukushima K."/>
        </authorList>
    </citation>
    <scope>NUCLEOTIDE SEQUENCE</scope>
    <source>
        <strain evidence="3">SING2019-196</strain>
    </source>
</reference>
<feature type="domain" description="ABC1 atypical kinase-like" evidence="2">
    <location>
        <begin position="10"/>
        <end position="71"/>
    </location>
</feature>
<dbReference type="InterPro" id="IPR051130">
    <property type="entry name" value="Mito_struct-func_regulator"/>
</dbReference>
<protein>
    <recommendedName>
        <fullName evidence="2">ABC1 atypical kinase-like domain-containing protein</fullName>
    </recommendedName>
</protein>
<dbReference type="PANTHER" id="PTHR43173:SF28">
    <property type="entry name" value="AARF DOMAIN CONTAINING KINASE 5"/>
    <property type="match status" value="1"/>
</dbReference>
<sequence length="293" mass="32507">MKDVLRIEKGEGFISFDEQSIAAASIPQVHHAVLKNHEEVAVKVQYPGLEQLMKLDITTMSFLSKAVAWDFPTPTSSAPAQSSSSIPQQCGQNLDRHRPVINGTMESTGQKFTILHLTAHCKPEEQHNYLLDTVSRHLNSVLLLLNGQFDVFGMPARCCCTASELSDGAVHLVLFRLMAVSCCRQSLQQEALHQTTTTFAVKQQIINPPNTSENRVHPELDSAITAALQVIRHCLPVFTTKQKRAWHLQHLQYEQYNPTQPSIPTIQNSNAPGTEQQNHSISSPWTGVSAANQ</sequence>
<accession>A0AAD3TJ48</accession>
<dbReference type="AlphaFoldDB" id="A0AAD3TJ48"/>
<dbReference type="Pfam" id="PF03109">
    <property type="entry name" value="ABC1"/>
    <property type="match status" value="1"/>
</dbReference>
<dbReference type="PANTHER" id="PTHR43173">
    <property type="entry name" value="ABC1 FAMILY PROTEIN"/>
    <property type="match status" value="1"/>
</dbReference>
<dbReference type="EMBL" id="BSYO01000037">
    <property type="protein sequence ID" value="GMH29931.1"/>
    <property type="molecule type" value="Genomic_DNA"/>
</dbReference>
<dbReference type="Proteomes" id="UP001279734">
    <property type="component" value="Unassembled WGS sequence"/>
</dbReference>
<name>A0AAD3TJ48_NEPGR</name>
<keyword evidence="4" id="KW-1185">Reference proteome</keyword>
<evidence type="ECO:0000259" key="2">
    <source>
        <dbReference type="Pfam" id="PF03109"/>
    </source>
</evidence>
<feature type="region of interest" description="Disordered" evidence="1">
    <location>
        <begin position="259"/>
        <end position="293"/>
    </location>
</feature>
<proteinExistence type="predicted"/>
<dbReference type="InterPro" id="IPR004147">
    <property type="entry name" value="ABC1_dom"/>
</dbReference>
<gene>
    <name evidence="3" type="ORF">Nepgr_031774</name>
</gene>
<evidence type="ECO:0000313" key="3">
    <source>
        <dbReference type="EMBL" id="GMH29931.1"/>
    </source>
</evidence>
<comment type="caution">
    <text evidence="3">The sequence shown here is derived from an EMBL/GenBank/DDBJ whole genome shotgun (WGS) entry which is preliminary data.</text>
</comment>
<evidence type="ECO:0000256" key="1">
    <source>
        <dbReference type="SAM" id="MobiDB-lite"/>
    </source>
</evidence>
<evidence type="ECO:0000313" key="4">
    <source>
        <dbReference type="Proteomes" id="UP001279734"/>
    </source>
</evidence>